<accession>A0A7X2IIZ2</accession>
<evidence type="ECO:0000313" key="2">
    <source>
        <dbReference type="Proteomes" id="UP000446768"/>
    </source>
</evidence>
<sequence length="182" mass="20946">MMNTSCLRAGHAAPSGIGWLAPLHQLTAHGFPVVSADRTSESDLYQEWSEEAVVRLHWRLLESIRILAEPRVPLDEKFEMLRWIFTDPARDRMPFSFVSCTEVVSRSPLSPTAYVGRVDPDEIRAWIRANLRRWLAQTLALYPSWVREAVIANPEWIASRLAKNAQWLNEQIKRHGVQNSLF</sequence>
<organism evidence="1 2">
    <name type="scientific">Pseudoduganella rivuli</name>
    <dbReference type="NCBI Taxonomy" id="2666085"/>
    <lineage>
        <taxon>Bacteria</taxon>
        <taxon>Pseudomonadati</taxon>
        <taxon>Pseudomonadota</taxon>
        <taxon>Betaproteobacteria</taxon>
        <taxon>Burkholderiales</taxon>
        <taxon>Oxalobacteraceae</taxon>
        <taxon>Telluria group</taxon>
        <taxon>Pseudoduganella</taxon>
    </lineage>
</organism>
<reference evidence="1 2" key="1">
    <citation type="submission" date="2019-11" db="EMBL/GenBank/DDBJ databases">
        <title>Novel species isolated from a subtropical stream in China.</title>
        <authorList>
            <person name="Lu H."/>
        </authorList>
    </citation>
    <scope>NUCLEOTIDE SEQUENCE [LARGE SCALE GENOMIC DNA]</scope>
    <source>
        <strain evidence="1 2">FT92W</strain>
    </source>
</reference>
<name>A0A7X2IIZ2_9BURK</name>
<comment type="caution">
    <text evidence="1">The sequence shown here is derived from an EMBL/GenBank/DDBJ whole genome shotgun (WGS) entry which is preliminary data.</text>
</comment>
<gene>
    <name evidence="1" type="ORF">GJ700_02345</name>
</gene>
<dbReference type="AlphaFoldDB" id="A0A7X2IIZ2"/>
<dbReference type="EMBL" id="WKJJ01000001">
    <property type="protein sequence ID" value="MRV70558.1"/>
    <property type="molecule type" value="Genomic_DNA"/>
</dbReference>
<protein>
    <submittedName>
        <fullName evidence="1">Uncharacterized protein</fullName>
    </submittedName>
</protein>
<dbReference type="Proteomes" id="UP000446768">
    <property type="component" value="Unassembled WGS sequence"/>
</dbReference>
<proteinExistence type="predicted"/>
<evidence type="ECO:0000313" key="1">
    <source>
        <dbReference type="EMBL" id="MRV70558.1"/>
    </source>
</evidence>
<keyword evidence="2" id="KW-1185">Reference proteome</keyword>
<dbReference type="RefSeq" id="WP_154371026.1">
    <property type="nucleotide sequence ID" value="NZ_WKJJ01000001.1"/>
</dbReference>